<dbReference type="PANTHER" id="PTHR43874:SF125">
    <property type="entry name" value="TWO-COMPONENT RESPONSE REGULATOR-LIKE APRR7"/>
    <property type="match status" value="1"/>
</dbReference>
<feature type="modified residue" description="4-aspartylphosphate" evidence="2">
    <location>
        <position position="240"/>
    </location>
</feature>
<keyword evidence="1" id="KW-0902">Two-component regulatory system</keyword>
<name>A0ABP0W9C6_9BRYO</name>
<evidence type="ECO:0000256" key="2">
    <source>
        <dbReference type="PROSITE-ProRule" id="PRU00169"/>
    </source>
</evidence>
<proteinExistence type="predicted"/>
<feature type="region of interest" description="Disordered" evidence="3">
    <location>
        <begin position="316"/>
        <end position="443"/>
    </location>
</feature>
<feature type="region of interest" description="Disordered" evidence="3">
    <location>
        <begin position="488"/>
        <end position="531"/>
    </location>
</feature>
<feature type="region of interest" description="Disordered" evidence="3">
    <location>
        <begin position="573"/>
        <end position="665"/>
    </location>
</feature>
<feature type="compositionally biased region" description="Polar residues" evidence="3">
    <location>
        <begin position="421"/>
        <end position="433"/>
    </location>
</feature>
<feature type="compositionally biased region" description="Polar residues" evidence="3">
    <location>
        <begin position="339"/>
        <end position="353"/>
    </location>
</feature>
<dbReference type="SMART" id="SM00448">
    <property type="entry name" value="REC"/>
    <property type="match status" value="1"/>
</dbReference>
<evidence type="ECO:0000256" key="1">
    <source>
        <dbReference type="ARBA" id="ARBA00023012"/>
    </source>
</evidence>
<dbReference type="Pfam" id="PF00072">
    <property type="entry name" value="Response_reg"/>
    <property type="match status" value="1"/>
</dbReference>
<feature type="region of interest" description="Disordered" evidence="3">
    <location>
        <begin position="457"/>
        <end position="476"/>
    </location>
</feature>
<keyword evidence="6" id="KW-1185">Reference proteome</keyword>
<feature type="compositionally biased region" description="Polar residues" evidence="3">
    <location>
        <begin position="457"/>
        <end position="471"/>
    </location>
</feature>
<evidence type="ECO:0000313" key="5">
    <source>
        <dbReference type="EMBL" id="CAK9263406.1"/>
    </source>
</evidence>
<protein>
    <recommendedName>
        <fullName evidence="4">Response regulatory domain-containing protein</fullName>
    </recommendedName>
</protein>
<dbReference type="PANTHER" id="PTHR43874">
    <property type="entry name" value="TWO-COMPONENT RESPONSE REGULATOR"/>
    <property type="match status" value="1"/>
</dbReference>
<dbReference type="SUPFAM" id="SSF52172">
    <property type="entry name" value="CheY-like"/>
    <property type="match status" value="1"/>
</dbReference>
<feature type="compositionally biased region" description="Polar residues" evidence="3">
    <location>
        <begin position="588"/>
        <end position="599"/>
    </location>
</feature>
<dbReference type="EMBL" id="OZ020110">
    <property type="protein sequence ID" value="CAK9263406.1"/>
    <property type="molecule type" value="Genomic_DNA"/>
</dbReference>
<dbReference type="InterPro" id="IPR045279">
    <property type="entry name" value="ARR-like"/>
</dbReference>
<feature type="compositionally biased region" description="Polar residues" evidence="3">
    <location>
        <begin position="370"/>
        <end position="384"/>
    </location>
</feature>
<organism evidence="5 6">
    <name type="scientific">Sphagnum jensenii</name>
    <dbReference type="NCBI Taxonomy" id="128206"/>
    <lineage>
        <taxon>Eukaryota</taxon>
        <taxon>Viridiplantae</taxon>
        <taxon>Streptophyta</taxon>
        <taxon>Embryophyta</taxon>
        <taxon>Bryophyta</taxon>
        <taxon>Sphagnophytina</taxon>
        <taxon>Sphagnopsida</taxon>
        <taxon>Sphagnales</taxon>
        <taxon>Sphagnaceae</taxon>
        <taxon>Sphagnum</taxon>
    </lineage>
</organism>
<sequence length="857" mass="93215">MTAGCEPDFRPSPSPQWRVDCKQKNLIEVSAHASKRQLMGTHNNNGSHKEGMIIGKNIECGRRGTADDKLSVEKKQQNCAAAAAAAAADDGAMLNGGLKLKSRDGAKNPSEHFHRELPGSRLPWRRKVPFRPDPHVEYIVLDDDSEDGDPPPAAATCPSKPTKQPRLQLHPPGMINVGLESFLPQGHVKVLLVEDDDSTRHVVSALLRNCKYEVIAAANVVEAWELLENPNHRFDLVLLDVVVPSSSLSGVSLLLKIMEHHSFKQIPVVMTSKHDSMDIVYQCLSKGAADFLVKPMRKNELKNLWKHVWRKNCNRSANTGGVGRSTANETRKLVAPSSPVDSNNMSGSHNVNDCENAADGLNILGGSHNGSGNQPLQVQRNHGTGPSLAGDGDEDCLAISEDKSSSEMATPRSTCHPGDIDSTQWETDGQQQMDLDDPTSAMQGKRATIMVEKCNHWQQEGEPSTSGTDNGSAEMRSQKAVDLIGAIKHCQPPPTTSIEQPGESADAKKKSMDQRGINSPKEKKKLGDSHFDSAPTLELTLKWPRNSCIQNGDSDERRRWGLCQSRSSAFSRYSTVGLQQQEHHPSGGTPSSRGHQSTEGAHGTQGLPRGGLAVNSSCSPPQIGMPPDCTGSSKGSGEVCNPAMETHTHNPHNGNGQDTSSSVMAQSSVVQSGLKLTNKEAAAKVQAMSRATPSPSPGSLYTESVPPGYGPTMHPMYYIRPGPAWVVTPLPHGTDEGEVFDHPSAENQHVPFGHLHMHPENHHLQWAYYHSHHQHNIWYHEHQHHTLSFQLLPLPQQQEEQQPPTDRAPHCGSSAATLLDRTNGQSGSSSHGYRNGSVNESPSRMAVMDTIPIVMRQ</sequence>
<dbReference type="Gene3D" id="3.40.50.2300">
    <property type="match status" value="1"/>
</dbReference>
<feature type="compositionally biased region" description="Polar residues" evidence="3">
    <location>
        <begin position="814"/>
        <end position="842"/>
    </location>
</feature>
<feature type="domain" description="Response regulatory" evidence="4">
    <location>
        <begin position="189"/>
        <end position="309"/>
    </location>
</feature>
<keyword evidence="2" id="KW-0597">Phosphoprotein</keyword>
<dbReference type="InterPro" id="IPR001789">
    <property type="entry name" value="Sig_transdc_resp-reg_receiver"/>
</dbReference>
<gene>
    <name evidence="5" type="ORF">CSSPJE1EN1_LOCUS8884</name>
</gene>
<evidence type="ECO:0000256" key="3">
    <source>
        <dbReference type="SAM" id="MobiDB-lite"/>
    </source>
</evidence>
<evidence type="ECO:0000259" key="4">
    <source>
        <dbReference type="PROSITE" id="PS50110"/>
    </source>
</evidence>
<feature type="region of interest" description="Disordered" evidence="3">
    <location>
        <begin position="797"/>
        <end position="857"/>
    </location>
</feature>
<evidence type="ECO:0000313" key="6">
    <source>
        <dbReference type="Proteomes" id="UP001497444"/>
    </source>
</evidence>
<dbReference type="Proteomes" id="UP001497444">
    <property type="component" value="Chromosome 15"/>
</dbReference>
<dbReference type="InterPro" id="IPR011006">
    <property type="entry name" value="CheY-like_superfamily"/>
</dbReference>
<dbReference type="PROSITE" id="PS50110">
    <property type="entry name" value="RESPONSE_REGULATORY"/>
    <property type="match status" value="1"/>
</dbReference>
<accession>A0ABP0W9C6</accession>
<reference evidence="5" key="1">
    <citation type="submission" date="2024-02" db="EMBL/GenBank/DDBJ databases">
        <authorList>
            <consortium name="ELIXIR-Norway"/>
            <consortium name="Elixir Norway"/>
        </authorList>
    </citation>
    <scope>NUCLEOTIDE SEQUENCE</scope>
</reference>
<feature type="region of interest" description="Disordered" evidence="3">
    <location>
        <begin position="143"/>
        <end position="166"/>
    </location>
</feature>